<dbReference type="Pfam" id="PF26087">
    <property type="entry name" value="DUF8032"/>
    <property type="match status" value="1"/>
</dbReference>
<dbReference type="VEuPathDB" id="FungiDB:F4678DRAFT_456869"/>
<sequence>MQKLLRPQTYPYASSSTGPYRGLLVRKYPCWDAQGPVRETFMNEIVGKIKECLEQCLPESNTFVGFSLFMVGKVPEKTKPYIMIVSDDQARRKAAFQMVKSRNILSKYPGFELGHCAVAAEFKDLKPLGQDATLLTSYLQSIEDDGNVRHIGDEHGIEPELLNLLSAEVCAFGCPSGTRATRLYFHTSPRLHSHDSAFGTCGGLVRIEDELYALTMAHTISPIHPIVTSSKQWETYPELSSESDDFEFTGMDDWDEDDEDADARTLTAITSPGSKTPSELSDSEESMLSVLKRYDSRHSSDTSIQTRITTVPSVIYEDNTIDDFSECEDEPDHECEPFGSVVAVDMEMDIAVIKVDPVRYREDPLWAYPFTLALSGRGIIDDDLSDTSITIRTTHHPEIRGHRSQMPFYTRLPGTNKFLELHSVQLRTHLRPGDSGSWAYNSQGALVGFVIAGNPNSVSCLLLPVKSALQSMLSLLRRRVLAEGPALQSFLPLLSEELSAEQSFLSDMSGPWLHWGIEDKPHASRNSSPNSSSSLNHSLSIPFTAAPDFDDAMTVASSLPPPSIFSQRTSRGTPSTTTYSVTTSSHEPRHSRESLSSASRFPSTVDFTQGQINHLRRELERAWEIIQDKNKLLQKYIADKDKLLQKYIADDTNSDSDAANKDDIRFSPKDPLNEAYYEDLRQQFQLTTRFSPKDPLNEAYYEDLQQQFQLTTQLQGPSSDPQETLQPNQIRGLSLIPTASFTAGDKPLAAKKENNLVEWIRFQFSFDRGKSLEYHIRCDVESIDTDELSTDFKTENSAYPRAYRSKDQYNGDRFRYETECNAVGWALAQLNPCLRGKRKVIQQAVNCWRKRNMAPKLRESSFDEPSFQTNSAFESPQVVNPQSSTSSLRKIEDLQLDLSITRGVIEKLKGERRKEYMAKVALSQENEELRGSIKRAIEVVEPKLDGADSKGLLGLVFDLRDVLLKYDELVHISSPKKVETDTELGEPRLMDIPSYSRAEQLTPRRPGWGPQLGVPKPHEQRQSLARDTGYRPLSKKSLSVGPVGARSSIESVPELDEPESEADDVAAGIPYKTRFRKRPQPIYGHGSELKNDTSLSGPGRGHGSISAHSQPVSQEEDQITRQPK</sequence>
<organism evidence="3 4">
    <name type="scientific">Xylaria arbuscula</name>
    <dbReference type="NCBI Taxonomy" id="114810"/>
    <lineage>
        <taxon>Eukaryota</taxon>
        <taxon>Fungi</taxon>
        <taxon>Dikarya</taxon>
        <taxon>Ascomycota</taxon>
        <taxon>Pezizomycotina</taxon>
        <taxon>Sordariomycetes</taxon>
        <taxon>Xylariomycetidae</taxon>
        <taxon>Xylariales</taxon>
        <taxon>Xylariaceae</taxon>
        <taxon>Xylaria</taxon>
    </lineage>
</organism>
<dbReference type="AlphaFoldDB" id="A0A9W8NLV5"/>
<keyword evidence="4" id="KW-1185">Reference proteome</keyword>
<evidence type="ECO:0000313" key="4">
    <source>
        <dbReference type="Proteomes" id="UP001148614"/>
    </source>
</evidence>
<dbReference type="EMBL" id="JANPWZ010000143">
    <property type="protein sequence ID" value="KAJ3579004.1"/>
    <property type="molecule type" value="Genomic_DNA"/>
</dbReference>
<dbReference type="InterPro" id="IPR009003">
    <property type="entry name" value="Peptidase_S1_PA"/>
</dbReference>
<comment type="caution">
    <text evidence="3">The sequence shown here is derived from an EMBL/GenBank/DDBJ whole genome shotgun (WGS) entry which is preliminary data.</text>
</comment>
<feature type="compositionally biased region" description="Acidic residues" evidence="1">
    <location>
        <begin position="1053"/>
        <end position="1064"/>
    </location>
</feature>
<name>A0A9W8NLV5_9PEZI</name>
<feature type="compositionally biased region" description="Polar residues" evidence="1">
    <location>
        <begin position="866"/>
        <end position="886"/>
    </location>
</feature>
<evidence type="ECO:0000256" key="1">
    <source>
        <dbReference type="SAM" id="MobiDB-lite"/>
    </source>
</evidence>
<protein>
    <recommendedName>
        <fullName evidence="2">DUF8032 domain-containing protein</fullName>
    </recommendedName>
</protein>
<reference evidence="3" key="1">
    <citation type="submission" date="2022-07" db="EMBL/GenBank/DDBJ databases">
        <title>Genome Sequence of Xylaria arbuscula.</title>
        <authorList>
            <person name="Buettner E."/>
        </authorList>
    </citation>
    <scope>NUCLEOTIDE SEQUENCE</scope>
    <source>
        <strain evidence="3">VT107</strain>
    </source>
</reference>
<dbReference type="InterPro" id="IPR058345">
    <property type="entry name" value="DUF8032"/>
</dbReference>
<evidence type="ECO:0000313" key="3">
    <source>
        <dbReference type="EMBL" id="KAJ3579004.1"/>
    </source>
</evidence>
<gene>
    <name evidence="3" type="ORF">NPX13_g1561</name>
</gene>
<dbReference type="VEuPathDB" id="FungiDB:F4678DRAFT_137458"/>
<evidence type="ECO:0000259" key="2">
    <source>
        <dbReference type="Pfam" id="PF26087"/>
    </source>
</evidence>
<dbReference type="Proteomes" id="UP001148614">
    <property type="component" value="Unassembled WGS sequence"/>
</dbReference>
<feature type="region of interest" description="Disordered" evidence="1">
    <location>
        <begin position="859"/>
        <end position="886"/>
    </location>
</feature>
<proteinExistence type="predicted"/>
<feature type="region of interest" description="Disordered" evidence="1">
    <location>
        <begin position="560"/>
        <end position="602"/>
    </location>
</feature>
<feature type="domain" description="DUF8032" evidence="2">
    <location>
        <begin position="758"/>
        <end position="852"/>
    </location>
</feature>
<accession>A0A9W8NLV5</accession>
<dbReference type="PANTHER" id="PTHR22949">
    <property type="entry name" value="WHITE COLLAR 2 PROTEIN WC2"/>
    <property type="match status" value="1"/>
</dbReference>
<feature type="region of interest" description="Disordered" evidence="1">
    <location>
        <begin position="977"/>
        <end position="1124"/>
    </location>
</feature>
<dbReference type="SUPFAM" id="SSF50494">
    <property type="entry name" value="Trypsin-like serine proteases"/>
    <property type="match status" value="1"/>
</dbReference>
<feature type="compositionally biased region" description="Low complexity" evidence="1">
    <location>
        <begin position="573"/>
        <end position="585"/>
    </location>
</feature>
<dbReference type="PANTHER" id="PTHR22949:SF0">
    <property type="entry name" value="RE27538P"/>
    <property type="match status" value="1"/>
</dbReference>
<feature type="compositionally biased region" description="Basic and acidic residues" evidence="1">
    <location>
        <begin position="977"/>
        <end position="989"/>
    </location>
</feature>